<keyword evidence="1" id="KW-0812">Transmembrane</keyword>
<sequence>MSSGEIACGFVKLSGNLSSMPVFTSNVERPRIRSKASIRGKLTTKSKKIFFIFYFLFFILFLSSCTVIGTTKPAALQVTATPEASVFLDGKHIGKTPFFTDQLDAKEYTLKISVSEASYTEKIVLTPGVLTAVNRELSANFLGQAGETLSLNKQGKGVFISSYPDKAQVTIDGRIVGETPLVVNDVKEGDHQVSLDKTGYIQREFTIKSSNKYQLTANVTLASEFAKGQNTAPDSQPQAKSVEILRTPLGFVRVRREPSLESLEIGTIETGKQAEFLQEVQGWYSIKFDGKIGWISTQYAKKLL</sequence>
<evidence type="ECO:0000256" key="1">
    <source>
        <dbReference type="SAM" id="Phobius"/>
    </source>
</evidence>
<dbReference type="Proteomes" id="UP000034854">
    <property type="component" value="Unassembled WGS sequence"/>
</dbReference>
<comment type="caution">
    <text evidence="3">The sequence shown here is derived from an EMBL/GenBank/DDBJ whole genome shotgun (WGS) entry which is preliminary data.</text>
</comment>
<dbReference type="PANTHER" id="PTHR36194">
    <property type="entry name" value="S-LAYER-LIKE PROTEIN"/>
    <property type="match status" value="1"/>
</dbReference>
<protein>
    <submittedName>
        <fullName evidence="3">PEGA domain protein</fullName>
    </submittedName>
</protein>
<reference evidence="3 4" key="1">
    <citation type="journal article" date="2015" name="Nature">
        <title>rRNA introns, odd ribosomes, and small enigmatic genomes across a large radiation of phyla.</title>
        <authorList>
            <person name="Brown C.T."/>
            <person name="Hug L.A."/>
            <person name="Thomas B.C."/>
            <person name="Sharon I."/>
            <person name="Castelle C.J."/>
            <person name="Singh A."/>
            <person name="Wilkins M.J."/>
            <person name="Williams K.H."/>
            <person name="Banfield J.F."/>
        </authorList>
    </citation>
    <scope>NUCLEOTIDE SEQUENCE [LARGE SCALE GENOMIC DNA]</scope>
</reference>
<gene>
    <name evidence="3" type="ORF">UU34_C0023G0010</name>
</gene>
<evidence type="ECO:0000313" key="3">
    <source>
        <dbReference type="EMBL" id="KKR86030.1"/>
    </source>
</evidence>
<dbReference type="EMBL" id="LCAG01000023">
    <property type="protein sequence ID" value="KKR86030.1"/>
    <property type="molecule type" value="Genomic_DNA"/>
</dbReference>
<feature type="transmembrane region" description="Helical" evidence="1">
    <location>
        <begin position="49"/>
        <end position="69"/>
    </location>
</feature>
<dbReference type="AlphaFoldDB" id="A0A0G0WNL9"/>
<dbReference type="InterPro" id="IPR003646">
    <property type="entry name" value="SH3-like_bac-type"/>
</dbReference>
<name>A0A0G0WNL9_9BACT</name>
<dbReference type="Pfam" id="PF08239">
    <property type="entry name" value="SH3_3"/>
    <property type="match status" value="1"/>
</dbReference>
<keyword evidence="1" id="KW-1133">Transmembrane helix</keyword>
<dbReference type="InterPro" id="IPR013229">
    <property type="entry name" value="PEGA"/>
</dbReference>
<dbReference type="SMART" id="SM00287">
    <property type="entry name" value="SH3b"/>
    <property type="match status" value="1"/>
</dbReference>
<dbReference type="PANTHER" id="PTHR36194:SF1">
    <property type="entry name" value="S-LAYER-LIKE PROTEIN"/>
    <property type="match status" value="1"/>
</dbReference>
<organism evidence="3 4">
    <name type="scientific">Candidatus Curtissbacteria bacterium GW2011_GWA1_41_11</name>
    <dbReference type="NCBI Taxonomy" id="1618409"/>
    <lineage>
        <taxon>Bacteria</taxon>
        <taxon>Candidatus Curtissiibacteriota</taxon>
    </lineage>
</organism>
<dbReference type="Pfam" id="PF08308">
    <property type="entry name" value="PEGA"/>
    <property type="match status" value="2"/>
</dbReference>
<evidence type="ECO:0000313" key="4">
    <source>
        <dbReference type="Proteomes" id="UP000034854"/>
    </source>
</evidence>
<evidence type="ECO:0000259" key="2">
    <source>
        <dbReference type="SMART" id="SM00287"/>
    </source>
</evidence>
<accession>A0A0G0WNL9</accession>
<feature type="domain" description="SH3b" evidence="2">
    <location>
        <begin position="239"/>
        <end position="304"/>
    </location>
</feature>
<keyword evidence="1" id="KW-0472">Membrane</keyword>
<proteinExistence type="predicted"/>
<dbReference type="Gene3D" id="2.30.30.40">
    <property type="entry name" value="SH3 Domains"/>
    <property type="match status" value="1"/>
</dbReference>